<dbReference type="GO" id="GO:0003700">
    <property type="term" value="F:DNA-binding transcription factor activity"/>
    <property type="evidence" value="ECO:0007669"/>
    <property type="project" value="TreeGrafter"/>
</dbReference>
<dbReference type="Pfam" id="PF00440">
    <property type="entry name" value="TetR_N"/>
    <property type="match status" value="1"/>
</dbReference>
<feature type="domain" description="HTH tetR-type" evidence="5">
    <location>
        <begin position="24"/>
        <end position="84"/>
    </location>
</feature>
<dbReference type="AlphaFoldDB" id="A0A423PXA7"/>
<dbReference type="PANTHER" id="PTHR30055:SF234">
    <property type="entry name" value="HTH-TYPE TRANSCRIPTIONAL REGULATOR BETI"/>
    <property type="match status" value="1"/>
</dbReference>
<evidence type="ECO:0000256" key="2">
    <source>
        <dbReference type="ARBA" id="ARBA00023125"/>
    </source>
</evidence>
<proteinExistence type="predicted"/>
<keyword evidence="2 4" id="KW-0238">DNA-binding</keyword>
<dbReference type="SUPFAM" id="SSF46689">
    <property type="entry name" value="Homeodomain-like"/>
    <property type="match status" value="1"/>
</dbReference>
<comment type="caution">
    <text evidence="6">The sequence shown here is derived from an EMBL/GenBank/DDBJ whole genome shotgun (WGS) entry which is preliminary data.</text>
</comment>
<keyword evidence="3" id="KW-0804">Transcription</keyword>
<dbReference type="Proteomes" id="UP000285123">
    <property type="component" value="Unassembled WGS sequence"/>
</dbReference>
<dbReference type="InterPro" id="IPR009057">
    <property type="entry name" value="Homeodomain-like_sf"/>
</dbReference>
<evidence type="ECO:0000313" key="6">
    <source>
        <dbReference type="EMBL" id="ROO30214.1"/>
    </source>
</evidence>
<evidence type="ECO:0000256" key="4">
    <source>
        <dbReference type="PROSITE-ProRule" id="PRU00335"/>
    </source>
</evidence>
<dbReference type="GO" id="GO:0000976">
    <property type="term" value="F:transcription cis-regulatory region binding"/>
    <property type="evidence" value="ECO:0007669"/>
    <property type="project" value="TreeGrafter"/>
</dbReference>
<keyword evidence="1" id="KW-0805">Transcription regulation</keyword>
<dbReference type="EMBL" id="AYKF01000077">
    <property type="protein sequence ID" value="ROO30214.1"/>
    <property type="molecule type" value="Genomic_DNA"/>
</dbReference>
<dbReference type="Gene3D" id="1.10.357.10">
    <property type="entry name" value="Tetracycline Repressor, domain 2"/>
    <property type="match status" value="1"/>
</dbReference>
<evidence type="ECO:0000313" key="7">
    <source>
        <dbReference type="Proteomes" id="UP000285123"/>
    </source>
</evidence>
<dbReference type="PANTHER" id="PTHR30055">
    <property type="entry name" value="HTH-TYPE TRANSCRIPTIONAL REGULATOR RUTR"/>
    <property type="match status" value="1"/>
</dbReference>
<accession>A0A423PXA7</accession>
<dbReference type="InterPro" id="IPR001647">
    <property type="entry name" value="HTH_TetR"/>
</dbReference>
<gene>
    <name evidence="6" type="ORF">SAHL_08485</name>
</gene>
<evidence type="ECO:0000259" key="5">
    <source>
        <dbReference type="PROSITE" id="PS50977"/>
    </source>
</evidence>
<feature type="DNA-binding region" description="H-T-H motif" evidence="4">
    <location>
        <begin position="47"/>
        <end position="66"/>
    </location>
</feature>
<name>A0A423PXA7_9GAMM</name>
<dbReference type="InterPro" id="IPR050109">
    <property type="entry name" value="HTH-type_TetR-like_transc_reg"/>
</dbReference>
<organism evidence="6 7">
    <name type="scientific">Salinisphaera orenii YIM 95161</name>
    <dbReference type="NCBI Taxonomy" id="1051139"/>
    <lineage>
        <taxon>Bacteria</taxon>
        <taxon>Pseudomonadati</taxon>
        <taxon>Pseudomonadota</taxon>
        <taxon>Gammaproteobacteria</taxon>
        <taxon>Salinisphaerales</taxon>
        <taxon>Salinisphaeraceae</taxon>
        <taxon>Salinisphaera</taxon>
    </lineage>
</organism>
<dbReference type="OrthoDB" id="9790413at2"/>
<dbReference type="RefSeq" id="WP_123590970.1">
    <property type="nucleotide sequence ID" value="NZ_AYKF01000077.1"/>
</dbReference>
<reference evidence="6 7" key="1">
    <citation type="submission" date="2013-10" db="EMBL/GenBank/DDBJ databases">
        <title>Salinisphaera halophila YIM 95161 Genome Sequencing.</title>
        <authorList>
            <person name="Lai Q."/>
            <person name="Li C."/>
            <person name="Shao Z."/>
        </authorList>
    </citation>
    <scope>NUCLEOTIDE SEQUENCE [LARGE SCALE GENOMIC DNA]</scope>
    <source>
        <strain evidence="6 7">YIM 95161</strain>
    </source>
</reference>
<sequence>MSNTRDSSNAGRAYAGRTLDERRRRRRAQFVDAGIAVFGREGYRAATVKALCREAGLTERYFYESFGSSEVLFAEVYKTLVGRLQDDVVAAIDAAPREPEAAARAGLRVFFETMQVEPGTARILLIEIFGISGEIDRLYRATTHNFTRMLQELVSTIFPLQHGRDTDTGIIYTGLVGSTIHIAMYWTLNDYHDPLEVVVESSLALYVAVARQFAGETP</sequence>
<dbReference type="PROSITE" id="PS50977">
    <property type="entry name" value="HTH_TETR_2"/>
    <property type="match status" value="1"/>
</dbReference>
<protein>
    <submittedName>
        <fullName evidence="6">TetR family transcriptional regulator</fullName>
    </submittedName>
</protein>
<evidence type="ECO:0000256" key="1">
    <source>
        <dbReference type="ARBA" id="ARBA00023015"/>
    </source>
</evidence>
<evidence type="ECO:0000256" key="3">
    <source>
        <dbReference type="ARBA" id="ARBA00023163"/>
    </source>
</evidence>